<name>A0A6A3C0X7_HIBSY</name>
<comment type="caution">
    <text evidence="1">The sequence shown here is derived from an EMBL/GenBank/DDBJ whole genome shotgun (WGS) entry which is preliminary data.</text>
</comment>
<protein>
    <submittedName>
        <fullName evidence="1">Uncharacterized protein</fullName>
    </submittedName>
</protein>
<accession>A0A6A3C0X7</accession>
<evidence type="ECO:0000313" key="2">
    <source>
        <dbReference type="Proteomes" id="UP000436088"/>
    </source>
</evidence>
<proteinExistence type="predicted"/>
<keyword evidence="2" id="KW-1185">Reference proteome</keyword>
<reference evidence="1" key="1">
    <citation type="submission" date="2019-09" db="EMBL/GenBank/DDBJ databases">
        <title>Draft genome information of white flower Hibiscus syriacus.</title>
        <authorList>
            <person name="Kim Y.-M."/>
        </authorList>
    </citation>
    <scope>NUCLEOTIDE SEQUENCE [LARGE SCALE GENOMIC DNA]</scope>
    <source>
        <strain evidence="1">YM2019G1</strain>
    </source>
</reference>
<dbReference type="EMBL" id="VEPZ02000678">
    <property type="protein sequence ID" value="KAE8720809.1"/>
    <property type="molecule type" value="Genomic_DNA"/>
</dbReference>
<gene>
    <name evidence="1" type="ORF">F3Y22_tig00018093pilonHSYRG00026</name>
</gene>
<dbReference type="AlphaFoldDB" id="A0A6A3C0X7"/>
<organism evidence="1 2">
    <name type="scientific">Hibiscus syriacus</name>
    <name type="common">Rose of Sharon</name>
    <dbReference type="NCBI Taxonomy" id="106335"/>
    <lineage>
        <taxon>Eukaryota</taxon>
        <taxon>Viridiplantae</taxon>
        <taxon>Streptophyta</taxon>
        <taxon>Embryophyta</taxon>
        <taxon>Tracheophyta</taxon>
        <taxon>Spermatophyta</taxon>
        <taxon>Magnoliopsida</taxon>
        <taxon>eudicotyledons</taxon>
        <taxon>Gunneridae</taxon>
        <taxon>Pentapetalae</taxon>
        <taxon>rosids</taxon>
        <taxon>malvids</taxon>
        <taxon>Malvales</taxon>
        <taxon>Malvaceae</taxon>
        <taxon>Malvoideae</taxon>
        <taxon>Hibiscus</taxon>
    </lineage>
</organism>
<sequence>MLFRSVIDEIDVSHLLKRVPCQQRIGPGLVTFPDRPIHIQGPSDSVQPTVQVVAESHHMFQIFGKPYRVDPSPPILVEIDPLPSQELDGIRRVRVTLHVEVAEVEFPDESSSVGGSEVGQVAGRIGRVRPTWIRFKASTLDFKVL</sequence>
<evidence type="ECO:0000313" key="1">
    <source>
        <dbReference type="EMBL" id="KAE8720809.1"/>
    </source>
</evidence>
<dbReference type="Proteomes" id="UP000436088">
    <property type="component" value="Unassembled WGS sequence"/>
</dbReference>